<sequence>MKRRPPRSVPDSCVLRPCAAKTTMSTASSVRLIHIQREARVGACSIVRASAGGGVSEEAGIPSL</sequence>
<evidence type="ECO:0000313" key="2">
    <source>
        <dbReference type="Proteomes" id="UP001589575"/>
    </source>
</evidence>
<proteinExistence type="predicted"/>
<evidence type="ECO:0000313" key="1">
    <source>
        <dbReference type="EMBL" id="MFB9070555.1"/>
    </source>
</evidence>
<accession>A0ABV5FV91</accession>
<dbReference type="EMBL" id="JBHMFI010000001">
    <property type="protein sequence ID" value="MFB9070555.1"/>
    <property type="molecule type" value="Genomic_DNA"/>
</dbReference>
<gene>
    <name evidence="1" type="ORF">ACFFX0_04875</name>
</gene>
<dbReference type="Proteomes" id="UP001589575">
    <property type="component" value="Unassembled WGS sequence"/>
</dbReference>
<name>A0ABV5FV91_9MICC</name>
<protein>
    <submittedName>
        <fullName evidence="1">Uncharacterized protein</fullName>
    </submittedName>
</protein>
<reference evidence="1 2" key="1">
    <citation type="submission" date="2024-09" db="EMBL/GenBank/DDBJ databases">
        <authorList>
            <person name="Sun Q."/>
            <person name="Mori K."/>
        </authorList>
    </citation>
    <scope>NUCLEOTIDE SEQUENCE [LARGE SCALE GENOMIC DNA]</scope>
    <source>
        <strain evidence="1 2">CCM 7609</strain>
    </source>
</reference>
<keyword evidence="2" id="KW-1185">Reference proteome</keyword>
<comment type="caution">
    <text evidence="1">The sequence shown here is derived from an EMBL/GenBank/DDBJ whole genome shotgun (WGS) entry which is preliminary data.</text>
</comment>
<organism evidence="1 2">
    <name type="scientific">Citricoccus parietis</name>
    <dbReference type="NCBI Taxonomy" id="592307"/>
    <lineage>
        <taxon>Bacteria</taxon>
        <taxon>Bacillati</taxon>
        <taxon>Actinomycetota</taxon>
        <taxon>Actinomycetes</taxon>
        <taxon>Micrococcales</taxon>
        <taxon>Micrococcaceae</taxon>
        <taxon>Citricoccus</taxon>
    </lineage>
</organism>